<dbReference type="OrthoDB" id="9783692at2"/>
<sequence length="311" mass="35366">MIVWGLFILGILIFLALDLGVFNKNPHVISIKEASAWTAVWVTLSFLFSGVIYWLYGSGTIANPDQLTANNATIKYITGYLIELSLSIDNIFVIAVIFSSFNIPLKYQHRVLFWGILGAIVFRALMIFFGVVLINKFSFTTYVFGAFLLFTAFKMLTQKEETFNPKRSFVYRNLRKVMPITTQMDGQKFFMQLKHIKAATPLFITLVVIEFTDILFALDSVPAILAITSDPFLVFSSNIFAILGLRSMYFFLSNMLNKFEYLKYSLVAILTFVGVKLILAHHFKFPEWVSLTFIGLSLLIGILVSLRKAED</sequence>
<evidence type="ECO:0000313" key="8">
    <source>
        <dbReference type="Proteomes" id="UP000306229"/>
    </source>
</evidence>
<gene>
    <name evidence="7" type="ORF">FF125_16930</name>
</gene>
<organism evidence="7 8">
    <name type="scientific">Aureibaculum algae</name>
    <dbReference type="NCBI Taxonomy" id="2584122"/>
    <lineage>
        <taxon>Bacteria</taxon>
        <taxon>Pseudomonadati</taxon>
        <taxon>Bacteroidota</taxon>
        <taxon>Flavobacteriia</taxon>
        <taxon>Flavobacteriales</taxon>
        <taxon>Flavobacteriaceae</taxon>
        <taxon>Aureibaculum</taxon>
    </lineage>
</organism>
<dbReference type="EMBL" id="CP040749">
    <property type="protein sequence ID" value="QCX40045.1"/>
    <property type="molecule type" value="Genomic_DNA"/>
</dbReference>
<dbReference type="AlphaFoldDB" id="A0A5B7TT94"/>
<feature type="transmembrane region" description="Helical" evidence="6">
    <location>
        <begin position="76"/>
        <end position="99"/>
    </location>
</feature>
<dbReference type="InterPro" id="IPR022369">
    <property type="entry name" value="Integral_membrane_TerC_rswitch"/>
</dbReference>
<dbReference type="GO" id="GO:0016020">
    <property type="term" value="C:membrane"/>
    <property type="evidence" value="ECO:0007669"/>
    <property type="project" value="UniProtKB-SubCell"/>
</dbReference>
<reference evidence="7 8" key="1">
    <citation type="submission" date="2019-05" db="EMBL/GenBank/DDBJ databases">
        <title>Algicella ahnfeltiae gen. nov., sp. nov., a novel marine bacterium of the family Flavobacteriaceae isolated from a red alga.</title>
        <authorList>
            <person name="Nedashkovskaya O.I."/>
            <person name="Kukhlevskiy A.D."/>
            <person name="Kim S.-G."/>
            <person name="Zhukova N.V."/>
            <person name="Mikhailov V.V."/>
        </authorList>
    </citation>
    <scope>NUCLEOTIDE SEQUENCE [LARGE SCALE GENOMIC DNA]</scope>
    <source>
        <strain evidence="7 8">10Alg115</strain>
    </source>
</reference>
<protein>
    <submittedName>
        <fullName evidence="7">TerC family protein</fullName>
    </submittedName>
</protein>
<evidence type="ECO:0000256" key="2">
    <source>
        <dbReference type="ARBA" id="ARBA00007511"/>
    </source>
</evidence>
<dbReference type="RefSeq" id="WP_138950898.1">
    <property type="nucleotide sequence ID" value="NZ_CP040749.1"/>
</dbReference>
<evidence type="ECO:0000256" key="1">
    <source>
        <dbReference type="ARBA" id="ARBA00004141"/>
    </source>
</evidence>
<evidence type="ECO:0000313" key="7">
    <source>
        <dbReference type="EMBL" id="QCX40045.1"/>
    </source>
</evidence>
<dbReference type="InterPro" id="IPR005496">
    <property type="entry name" value="Integral_membrane_TerC"/>
</dbReference>
<feature type="transmembrane region" description="Helical" evidence="6">
    <location>
        <begin position="202"/>
        <end position="226"/>
    </location>
</feature>
<keyword evidence="5 6" id="KW-0472">Membrane</keyword>
<dbReference type="Proteomes" id="UP000306229">
    <property type="component" value="Chromosome"/>
</dbReference>
<feature type="transmembrane region" description="Helical" evidence="6">
    <location>
        <begin position="111"/>
        <end position="133"/>
    </location>
</feature>
<dbReference type="PANTHER" id="PTHR30238">
    <property type="entry name" value="MEMBRANE BOUND PREDICTED REDOX MODULATOR"/>
    <property type="match status" value="1"/>
</dbReference>
<name>A0A5B7TT94_9FLAO</name>
<feature type="transmembrane region" description="Helical" evidence="6">
    <location>
        <begin position="232"/>
        <end position="252"/>
    </location>
</feature>
<dbReference type="PANTHER" id="PTHR30238:SF0">
    <property type="entry name" value="THYLAKOID MEMBRANE PROTEIN TERC, CHLOROPLASTIC"/>
    <property type="match status" value="1"/>
</dbReference>
<keyword evidence="8" id="KW-1185">Reference proteome</keyword>
<comment type="similarity">
    <text evidence="2">Belongs to the TerC family.</text>
</comment>
<feature type="transmembrane region" description="Helical" evidence="6">
    <location>
        <begin position="288"/>
        <end position="306"/>
    </location>
</feature>
<feature type="transmembrane region" description="Helical" evidence="6">
    <location>
        <begin position="34"/>
        <end position="56"/>
    </location>
</feature>
<feature type="transmembrane region" description="Helical" evidence="6">
    <location>
        <begin position="6"/>
        <end position="22"/>
    </location>
</feature>
<dbReference type="Pfam" id="PF03741">
    <property type="entry name" value="TerC"/>
    <property type="match status" value="1"/>
</dbReference>
<evidence type="ECO:0000256" key="6">
    <source>
        <dbReference type="SAM" id="Phobius"/>
    </source>
</evidence>
<evidence type="ECO:0000256" key="4">
    <source>
        <dbReference type="ARBA" id="ARBA00022989"/>
    </source>
</evidence>
<keyword evidence="3 6" id="KW-0812">Transmembrane</keyword>
<evidence type="ECO:0000256" key="3">
    <source>
        <dbReference type="ARBA" id="ARBA00022692"/>
    </source>
</evidence>
<dbReference type="NCBIfam" id="TIGR03718">
    <property type="entry name" value="R_switched_Alx"/>
    <property type="match status" value="1"/>
</dbReference>
<accession>A0A5B7TT94</accession>
<feature type="transmembrane region" description="Helical" evidence="6">
    <location>
        <begin position="264"/>
        <end position="282"/>
    </location>
</feature>
<keyword evidence="4 6" id="KW-1133">Transmembrane helix</keyword>
<evidence type="ECO:0000256" key="5">
    <source>
        <dbReference type="ARBA" id="ARBA00023136"/>
    </source>
</evidence>
<feature type="transmembrane region" description="Helical" evidence="6">
    <location>
        <begin position="139"/>
        <end position="157"/>
    </location>
</feature>
<proteinExistence type="inferred from homology"/>
<comment type="subcellular location">
    <subcellularLocation>
        <location evidence="1">Membrane</location>
        <topology evidence="1">Multi-pass membrane protein</topology>
    </subcellularLocation>
</comment>
<dbReference type="KEGG" id="fbe:FF125_16930"/>